<dbReference type="Proteomes" id="UP000239340">
    <property type="component" value="Chromosome"/>
</dbReference>
<evidence type="ECO:0000313" key="2">
    <source>
        <dbReference type="Proteomes" id="UP000239340"/>
    </source>
</evidence>
<reference evidence="1 2" key="1">
    <citation type="submission" date="2017-10" db="EMBL/GenBank/DDBJ databases">
        <title>Analysis of the genome sequences of Rhizobium populations associated to common bean (phaseolus vulgaris).</title>
        <authorList>
            <person name="Bustos P."/>
            <person name="Santamaria R.I."/>
            <person name="Miranda-Sanchez F."/>
            <person name="Perez-Carrascal O."/>
            <person name="Juarez S."/>
            <person name="Lozano L."/>
            <person name="Martinez-Flores I."/>
            <person name="Vinuesa P."/>
            <person name="Martinez-Romero E."/>
            <person name="Cevallos M.A."/>
            <person name="Romero D."/>
            <person name="Davila G."/>
            <person name="Gonzalez V."/>
        </authorList>
    </citation>
    <scope>NUCLEOTIDE SEQUENCE [LARGE SCALE GENOMIC DNA]</scope>
    <source>
        <strain evidence="1 2">NXT3</strain>
    </source>
</reference>
<accession>A0A2L0H7Q6</accession>
<evidence type="ECO:0000313" key="1">
    <source>
        <dbReference type="EMBL" id="AUX77525.1"/>
    </source>
</evidence>
<sequence>MAVLFARGDAQGEAGGLDYEEIAIGGELAGMSIAWRPSKGQSVAAADEADPGYTASARSNFGLLWS</sequence>
<protein>
    <submittedName>
        <fullName evidence="1">Uncharacterized protein</fullName>
    </submittedName>
</protein>
<proteinExistence type="predicted"/>
<name>A0A2L0H7Q6_RHIFR</name>
<dbReference type="EMBL" id="CP024307">
    <property type="protein sequence ID" value="AUX77525.1"/>
    <property type="molecule type" value="Genomic_DNA"/>
</dbReference>
<dbReference type="RefSeq" id="WP_097527121.1">
    <property type="nucleotide sequence ID" value="NZ_CP024307.1"/>
</dbReference>
<organism evidence="1 2">
    <name type="scientific">Rhizobium fredii</name>
    <name type="common">Sinorhizobium fredii</name>
    <dbReference type="NCBI Taxonomy" id="380"/>
    <lineage>
        <taxon>Bacteria</taxon>
        <taxon>Pseudomonadati</taxon>
        <taxon>Pseudomonadota</taxon>
        <taxon>Alphaproteobacteria</taxon>
        <taxon>Hyphomicrobiales</taxon>
        <taxon>Rhizobiaceae</taxon>
        <taxon>Sinorhizobium/Ensifer group</taxon>
        <taxon>Sinorhizobium</taxon>
    </lineage>
</organism>
<dbReference type="AlphaFoldDB" id="A0A2L0H7Q6"/>
<gene>
    <name evidence="1" type="ORF">NXT3_CH02970</name>
</gene>